<evidence type="ECO:0000256" key="5">
    <source>
        <dbReference type="ARBA" id="ARBA00022737"/>
    </source>
</evidence>
<dbReference type="InterPro" id="IPR011990">
    <property type="entry name" value="TPR-like_helical_dom_sf"/>
</dbReference>
<evidence type="ECO:0000259" key="10">
    <source>
        <dbReference type="Pfam" id="PF00931"/>
    </source>
</evidence>
<dbReference type="Gene3D" id="3.40.50.300">
    <property type="entry name" value="P-loop containing nucleotide triphosphate hydrolases"/>
    <property type="match status" value="1"/>
</dbReference>
<evidence type="ECO:0000256" key="7">
    <source>
        <dbReference type="ARBA" id="ARBA00023054"/>
    </source>
</evidence>
<feature type="domain" description="NB-ARC" evidence="10">
    <location>
        <begin position="34"/>
        <end position="196"/>
    </location>
</feature>
<dbReference type="GO" id="GO:0005737">
    <property type="term" value="C:cytoplasm"/>
    <property type="evidence" value="ECO:0007669"/>
    <property type="project" value="TreeGrafter"/>
</dbReference>
<dbReference type="InterPro" id="IPR002182">
    <property type="entry name" value="NB-ARC"/>
</dbReference>
<comment type="similarity">
    <text evidence="2">Belongs to the kinesin light chain family.</text>
</comment>
<comment type="subcellular location">
    <subcellularLocation>
        <location evidence="1">Cytoplasm</location>
        <location evidence="1">Cytoskeleton</location>
    </subcellularLocation>
</comment>
<name>A0A317SKR5_9PEZI</name>
<keyword evidence="3" id="KW-0963">Cytoplasm</keyword>
<dbReference type="OrthoDB" id="1658288at2759"/>
<evidence type="ECO:0000256" key="3">
    <source>
        <dbReference type="ARBA" id="ARBA00022490"/>
    </source>
</evidence>
<dbReference type="GO" id="GO:0019894">
    <property type="term" value="F:kinesin binding"/>
    <property type="evidence" value="ECO:0007669"/>
    <property type="project" value="TreeGrafter"/>
</dbReference>
<dbReference type="PRINTS" id="PR00381">
    <property type="entry name" value="KINESINLIGHT"/>
</dbReference>
<accession>A0A317SKR5</accession>
<dbReference type="Pfam" id="PF13424">
    <property type="entry name" value="TPR_12"/>
    <property type="match status" value="6"/>
</dbReference>
<evidence type="ECO:0000256" key="2">
    <source>
        <dbReference type="ARBA" id="ARBA00009622"/>
    </source>
</evidence>
<dbReference type="EMBL" id="PYWC01000064">
    <property type="protein sequence ID" value="PWW74210.1"/>
    <property type="molecule type" value="Genomic_DNA"/>
</dbReference>
<protein>
    <submittedName>
        <fullName evidence="12">TPR-like protein</fullName>
    </submittedName>
</protein>
<dbReference type="PANTHER" id="PTHR45783:SF3">
    <property type="entry name" value="KINESIN LIGHT CHAIN"/>
    <property type="match status" value="1"/>
</dbReference>
<keyword evidence="4" id="KW-0493">Microtubule</keyword>
<dbReference type="InterPro" id="IPR027417">
    <property type="entry name" value="P-loop_NTPase"/>
</dbReference>
<dbReference type="GO" id="GO:0005874">
    <property type="term" value="C:microtubule"/>
    <property type="evidence" value="ECO:0007669"/>
    <property type="project" value="UniProtKB-KW"/>
</dbReference>
<dbReference type="SUPFAM" id="SSF48452">
    <property type="entry name" value="TPR-like"/>
    <property type="match status" value="4"/>
</dbReference>
<feature type="domain" description="DUF7779" evidence="11">
    <location>
        <begin position="249"/>
        <end position="330"/>
    </location>
</feature>
<organism evidence="12 13">
    <name type="scientific">Tuber magnatum</name>
    <name type="common">white Piedmont truffle</name>
    <dbReference type="NCBI Taxonomy" id="42249"/>
    <lineage>
        <taxon>Eukaryota</taxon>
        <taxon>Fungi</taxon>
        <taxon>Dikarya</taxon>
        <taxon>Ascomycota</taxon>
        <taxon>Pezizomycotina</taxon>
        <taxon>Pezizomycetes</taxon>
        <taxon>Pezizales</taxon>
        <taxon>Tuberaceae</taxon>
        <taxon>Tuber</taxon>
    </lineage>
</organism>
<evidence type="ECO:0000313" key="13">
    <source>
        <dbReference type="Proteomes" id="UP000246991"/>
    </source>
</evidence>
<keyword evidence="9" id="KW-0206">Cytoskeleton</keyword>
<keyword evidence="13" id="KW-1185">Reference proteome</keyword>
<evidence type="ECO:0000256" key="9">
    <source>
        <dbReference type="ARBA" id="ARBA00023212"/>
    </source>
</evidence>
<dbReference type="GO" id="GO:0007018">
    <property type="term" value="P:microtubule-based movement"/>
    <property type="evidence" value="ECO:0007669"/>
    <property type="project" value="TreeGrafter"/>
</dbReference>
<evidence type="ECO:0000259" key="11">
    <source>
        <dbReference type="Pfam" id="PF25000"/>
    </source>
</evidence>
<keyword evidence="8" id="KW-0505">Motor protein</keyword>
<dbReference type="InterPro" id="IPR019734">
    <property type="entry name" value="TPR_rpt"/>
</dbReference>
<keyword evidence="6" id="KW-0802">TPR repeat</keyword>
<reference evidence="12 13" key="1">
    <citation type="submission" date="2018-03" db="EMBL/GenBank/DDBJ databases">
        <title>Genomes of Pezizomycetes fungi and the evolution of truffles.</title>
        <authorList>
            <person name="Murat C."/>
            <person name="Payen T."/>
            <person name="Noel B."/>
            <person name="Kuo A."/>
            <person name="Martin F.M."/>
        </authorList>
    </citation>
    <scope>NUCLEOTIDE SEQUENCE [LARGE SCALE GENOMIC DNA]</scope>
    <source>
        <strain evidence="12">091103-1</strain>
    </source>
</reference>
<evidence type="ECO:0000256" key="4">
    <source>
        <dbReference type="ARBA" id="ARBA00022701"/>
    </source>
</evidence>
<evidence type="ECO:0000256" key="6">
    <source>
        <dbReference type="ARBA" id="ARBA00022803"/>
    </source>
</evidence>
<gene>
    <name evidence="12" type="ORF">C7212DRAFT_210537</name>
</gene>
<dbReference type="PANTHER" id="PTHR45783">
    <property type="entry name" value="KINESIN LIGHT CHAIN"/>
    <property type="match status" value="1"/>
</dbReference>
<evidence type="ECO:0000256" key="1">
    <source>
        <dbReference type="ARBA" id="ARBA00004245"/>
    </source>
</evidence>
<dbReference type="SUPFAM" id="SSF52540">
    <property type="entry name" value="P-loop containing nucleoside triphosphate hydrolases"/>
    <property type="match status" value="1"/>
</dbReference>
<dbReference type="Pfam" id="PF00931">
    <property type="entry name" value="NB-ARC"/>
    <property type="match status" value="1"/>
</dbReference>
<dbReference type="InterPro" id="IPR056681">
    <property type="entry name" value="DUF7779"/>
</dbReference>
<comment type="caution">
    <text evidence="12">The sequence shown here is derived from an EMBL/GenBank/DDBJ whole genome shotgun (WGS) entry which is preliminary data.</text>
</comment>
<dbReference type="GO" id="GO:0005871">
    <property type="term" value="C:kinesin complex"/>
    <property type="evidence" value="ECO:0007669"/>
    <property type="project" value="InterPro"/>
</dbReference>
<dbReference type="Gene3D" id="1.25.40.10">
    <property type="entry name" value="Tetratricopeptide repeat domain"/>
    <property type="match status" value="4"/>
</dbReference>
<keyword evidence="5" id="KW-0677">Repeat</keyword>
<keyword evidence="7" id="KW-0175">Coiled coil</keyword>
<evidence type="ECO:0000256" key="8">
    <source>
        <dbReference type="ARBA" id="ARBA00023175"/>
    </source>
</evidence>
<evidence type="ECO:0000313" key="12">
    <source>
        <dbReference type="EMBL" id="PWW74210.1"/>
    </source>
</evidence>
<dbReference type="Pfam" id="PF25000">
    <property type="entry name" value="DUF7779"/>
    <property type="match status" value="1"/>
</dbReference>
<dbReference type="SMART" id="SM00028">
    <property type="entry name" value="TPR"/>
    <property type="match status" value="10"/>
</dbReference>
<proteinExistence type="inferred from homology"/>
<dbReference type="AlphaFoldDB" id="A0A317SKR5"/>
<dbReference type="InterPro" id="IPR002151">
    <property type="entry name" value="Kinesin_light"/>
</dbReference>
<dbReference type="Proteomes" id="UP000246991">
    <property type="component" value="Unassembled WGS sequence"/>
</dbReference>
<sequence length="963" mass="109273">MTNALSQLGEVPTPWAIIPYARNRNFTGRKDLIERVRGLANRSGHNRIALYGLGGSGKTQIALEYLCQCESQKDRHVFWVQGSGVVGFSKGYRAVAQRVRIPGVSTEADEEGFLLGVKQWFEGPSSGNWILVVDNADNDEDFKGNSGPIAKFVPQCPKGTLIFTTRSRQVAIWQECETVDVGKMEKDEAQALFTKHFGHWRDLRDGEDEVNDKRMKELLSRQFSNIQREVDVTESILSTYFITFDRITKQMPTAGHLLRLIAFFDRQNIPEQLLRECGIEGMDDSIEFRPTIGKLSGFSLVTTFEREGKTFYELHRLIQLSIQAYLLPEELHKWSTAALGVISRIFPKYKHELRDICEAYIPHALVVTKGRTDPTAEDLCFRVGECLLYLGSYNRAEVQIRQCIRLGEENKEHFSNNHYRRLIVNNLATLLEYQGKYNESETMHRRALELRESVLGPDHPETLTSVNNLANALEYQGKYDESEKMSRYALKLSKKGSYDESEILNRRAMEGREKILEPGHPHLLTSFNNLAIVWECQGRYVESEAMHRRALEGLERNLGPDHPDTLTCVNNLTTVLKSQGKYDESAEMSQRALAGLEKIFGPDHPNTLTSVNNLASVLEGQGKYGESEAMNRRALKGREKVLGPDHPYTISSLDNLAIVLEYQGKYDESETMNRRALEVREKVLGPDHPHTLTTLHNLAFALRHQGKYGESEVLNRRALEGRERILEPDHLDTLTSTNNLAVVLEYQGKYDESATMNRRALEGREKALGPEHRHTLTSLNNLAVVLRCQGKYDESETINRRALEGHEKALGRDHLDTLTSTSNLAVVLEYQGKYDESATMNRRVLEGHERILGTEHPHTLTSLNNLAVVLRCQGNYDESETMNRRTLELRDRVLGPDHPDTLVSVNNLAVVLLCQGKYDESEAMMQRARRSVQQSRTGYSFNLRAALSSIFGRLWPSSARAIG</sequence>
<dbReference type="GO" id="GO:0043531">
    <property type="term" value="F:ADP binding"/>
    <property type="evidence" value="ECO:0007669"/>
    <property type="project" value="InterPro"/>
</dbReference>
<dbReference type="STRING" id="42249.A0A317SKR5"/>